<dbReference type="OrthoDB" id="2657661at2759"/>
<accession>A0A8H6YVV2</accession>
<sequence>MTSFLGSHFRAYFGFETLALLYSLPFALLMWGTIAFLIAFLAMCLQSSDGSARALVACSTAVVLFGVLWCFQPSQISVPQRILRGLRALRIWNRVSPRIAAV</sequence>
<reference evidence="2" key="1">
    <citation type="submission" date="2020-05" db="EMBL/GenBank/DDBJ databases">
        <title>Mycena genomes resolve the evolution of fungal bioluminescence.</title>
        <authorList>
            <person name="Tsai I.J."/>
        </authorList>
    </citation>
    <scope>NUCLEOTIDE SEQUENCE</scope>
    <source>
        <strain evidence="2">CCC161011</strain>
    </source>
</reference>
<comment type="caution">
    <text evidence="2">The sequence shown here is derived from an EMBL/GenBank/DDBJ whole genome shotgun (WGS) entry which is preliminary data.</text>
</comment>
<feature type="transmembrane region" description="Helical" evidence="1">
    <location>
        <begin position="20"/>
        <end position="42"/>
    </location>
</feature>
<feature type="transmembrane region" description="Helical" evidence="1">
    <location>
        <begin position="54"/>
        <end position="74"/>
    </location>
</feature>
<keyword evidence="3" id="KW-1185">Reference proteome</keyword>
<name>A0A8H6YVV2_9AGAR</name>
<evidence type="ECO:0000313" key="2">
    <source>
        <dbReference type="EMBL" id="KAF7366167.1"/>
    </source>
</evidence>
<protein>
    <submittedName>
        <fullName evidence="2">Uncharacterized protein</fullName>
    </submittedName>
</protein>
<organism evidence="2 3">
    <name type="scientific">Mycena venus</name>
    <dbReference type="NCBI Taxonomy" id="2733690"/>
    <lineage>
        <taxon>Eukaryota</taxon>
        <taxon>Fungi</taxon>
        <taxon>Dikarya</taxon>
        <taxon>Basidiomycota</taxon>
        <taxon>Agaricomycotina</taxon>
        <taxon>Agaricomycetes</taxon>
        <taxon>Agaricomycetidae</taxon>
        <taxon>Agaricales</taxon>
        <taxon>Marasmiineae</taxon>
        <taxon>Mycenaceae</taxon>
        <taxon>Mycena</taxon>
    </lineage>
</organism>
<proteinExistence type="predicted"/>
<keyword evidence="1" id="KW-0812">Transmembrane</keyword>
<evidence type="ECO:0000313" key="3">
    <source>
        <dbReference type="Proteomes" id="UP000620124"/>
    </source>
</evidence>
<keyword evidence="1" id="KW-1133">Transmembrane helix</keyword>
<evidence type="ECO:0000256" key="1">
    <source>
        <dbReference type="SAM" id="Phobius"/>
    </source>
</evidence>
<dbReference type="Proteomes" id="UP000620124">
    <property type="component" value="Unassembled WGS sequence"/>
</dbReference>
<dbReference type="EMBL" id="JACAZI010000003">
    <property type="protein sequence ID" value="KAF7366167.1"/>
    <property type="molecule type" value="Genomic_DNA"/>
</dbReference>
<keyword evidence="1" id="KW-0472">Membrane</keyword>
<dbReference type="AlphaFoldDB" id="A0A8H6YVV2"/>
<gene>
    <name evidence="2" type="ORF">MVEN_00493700</name>
</gene>